<dbReference type="InterPro" id="IPR018108">
    <property type="entry name" value="MCP_transmembrane"/>
</dbReference>
<evidence type="ECO:0000256" key="5">
    <source>
        <dbReference type="PROSITE-ProRule" id="PRU00282"/>
    </source>
</evidence>
<sequence>MVGIFPYSGLKFYFYEKLKSRVPKEERKSITVNLVCGSVAGLLGQTLTYPLDVVRRQMQVQTLSAKDSADACGTIKSIILIINRQGWKQLFSGLSINYLKVTPSVAIGFTLYDYMKLLLRFHHEKN</sequence>
<reference evidence="8" key="1">
    <citation type="journal article" date="2016" name="Nature">
        <title>The genome of the seagrass Zostera marina reveals angiosperm adaptation to the sea.</title>
        <authorList>
            <person name="Olsen J.L."/>
            <person name="Rouze P."/>
            <person name="Verhelst B."/>
            <person name="Lin Y.-C."/>
            <person name="Bayer T."/>
            <person name="Collen J."/>
            <person name="Dattolo E."/>
            <person name="De Paoli E."/>
            <person name="Dittami S."/>
            <person name="Maumus F."/>
            <person name="Michel G."/>
            <person name="Kersting A."/>
            <person name="Lauritano C."/>
            <person name="Lohaus R."/>
            <person name="Toepel M."/>
            <person name="Tonon T."/>
            <person name="Vanneste K."/>
            <person name="Amirebrahimi M."/>
            <person name="Brakel J."/>
            <person name="Bostroem C."/>
            <person name="Chovatia M."/>
            <person name="Grimwood J."/>
            <person name="Jenkins J.W."/>
            <person name="Jueterbock A."/>
            <person name="Mraz A."/>
            <person name="Stam W.T."/>
            <person name="Tice H."/>
            <person name="Bornberg-Bauer E."/>
            <person name="Green P.J."/>
            <person name="Pearson G.A."/>
            <person name="Procaccini G."/>
            <person name="Duarte C.M."/>
            <person name="Schmutz J."/>
            <person name="Reusch T.B.H."/>
            <person name="Van de Peer Y."/>
        </authorList>
    </citation>
    <scope>NUCLEOTIDE SEQUENCE [LARGE SCALE GENOMIC DNA]</scope>
    <source>
        <strain evidence="8">cv. Finnish</strain>
    </source>
</reference>
<organism evidence="7 8">
    <name type="scientific">Zostera marina</name>
    <name type="common">Eelgrass</name>
    <dbReference type="NCBI Taxonomy" id="29655"/>
    <lineage>
        <taxon>Eukaryota</taxon>
        <taxon>Viridiplantae</taxon>
        <taxon>Streptophyta</taxon>
        <taxon>Embryophyta</taxon>
        <taxon>Tracheophyta</taxon>
        <taxon>Spermatophyta</taxon>
        <taxon>Magnoliopsida</taxon>
        <taxon>Liliopsida</taxon>
        <taxon>Zosteraceae</taxon>
        <taxon>Zostera</taxon>
    </lineage>
</organism>
<dbReference type="GO" id="GO:0015711">
    <property type="term" value="P:organic anion transport"/>
    <property type="evidence" value="ECO:0007669"/>
    <property type="project" value="UniProtKB-ARBA"/>
</dbReference>
<dbReference type="OMA" id="XVSFFTF"/>
<evidence type="ECO:0000313" key="7">
    <source>
        <dbReference type="EMBL" id="KMZ61244.1"/>
    </source>
</evidence>
<accession>A0A0K9NWW4</accession>
<name>A0A0K9NWW4_ZOSMR</name>
<keyword evidence="3" id="KW-0677">Repeat</keyword>
<protein>
    <submittedName>
        <fullName evidence="7">Mitochondrial Carrier (MC) Family</fullName>
    </submittedName>
</protein>
<comment type="subcellular location">
    <subcellularLocation>
        <location evidence="1">Membrane</location>
        <topology evidence="1">Multi-pass membrane protein</topology>
    </subcellularLocation>
</comment>
<evidence type="ECO:0000256" key="3">
    <source>
        <dbReference type="ARBA" id="ARBA00022737"/>
    </source>
</evidence>
<evidence type="ECO:0000256" key="4">
    <source>
        <dbReference type="ARBA" id="ARBA00023136"/>
    </source>
</evidence>
<dbReference type="Proteomes" id="UP000036987">
    <property type="component" value="Unassembled WGS sequence"/>
</dbReference>
<dbReference type="STRING" id="29655.A0A0K9NWW4"/>
<keyword evidence="4 5" id="KW-0472">Membrane</keyword>
<dbReference type="EMBL" id="LFYR01001508">
    <property type="protein sequence ID" value="KMZ61244.1"/>
    <property type="molecule type" value="Genomic_DNA"/>
</dbReference>
<keyword evidence="6" id="KW-0813">Transport</keyword>
<comment type="similarity">
    <text evidence="6">Belongs to the mitochondrial carrier (TC 2.A.29) family.</text>
</comment>
<dbReference type="InterPro" id="IPR023395">
    <property type="entry name" value="MCP_dom_sf"/>
</dbReference>
<dbReference type="Pfam" id="PF00153">
    <property type="entry name" value="Mito_carr"/>
    <property type="match status" value="1"/>
</dbReference>
<dbReference type="SUPFAM" id="SSF103506">
    <property type="entry name" value="Mitochondrial carrier"/>
    <property type="match status" value="1"/>
</dbReference>
<dbReference type="OrthoDB" id="270584at2759"/>
<dbReference type="PROSITE" id="PS50920">
    <property type="entry name" value="SOLCAR"/>
    <property type="match status" value="1"/>
</dbReference>
<dbReference type="GO" id="GO:0015748">
    <property type="term" value="P:organophosphate ester transport"/>
    <property type="evidence" value="ECO:0007669"/>
    <property type="project" value="UniProtKB-ARBA"/>
</dbReference>
<evidence type="ECO:0000313" key="8">
    <source>
        <dbReference type="Proteomes" id="UP000036987"/>
    </source>
</evidence>
<dbReference type="Gene3D" id="1.50.40.10">
    <property type="entry name" value="Mitochondrial carrier domain"/>
    <property type="match status" value="1"/>
</dbReference>
<keyword evidence="2 5" id="KW-0812">Transmembrane</keyword>
<dbReference type="AlphaFoldDB" id="A0A0K9NWW4"/>
<dbReference type="PANTHER" id="PTHR24089">
    <property type="entry name" value="SOLUTE CARRIER FAMILY 25"/>
    <property type="match status" value="1"/>
</dbReference>
<dbReference type="GO" id="GO:0016020">
    <property type="term" value="C:membrane"/>
    <property type="evidence" value="ECO:0007669"/>
    <property type="project" value="UniProtKB-SubCell"/>
</dbReference>
<keyword evidence="8" id="KW-1185">Reference proteome</keyword>
<evidence type="ECO:0000256" key="6">
    <source>
        <dbReference type="RuleBase" id="RU000488"/>
    </source>
</evidence>
<proteinExistence type="inferred from homology"/>
<evidence type="ECO:0000256" key="2">
    <source>
        <dbReference type="ARBA" id="ARBA00022692"/>
    </source>
</evidence>
<evidence type="ECO:0000256" key="1">
    <source>
        <dbReference type="ARBA" id="ARBA00004141"/>
    </source>
</evidence>
<feature type="repeat" description="Solcar" evidence="5">
    <location>
        <begin position="28"/>
        <end position="118"/>
    </location>
</feature>
<comment type="caution">
    <text evidence="7">The sequence shown here is derived from an EMBL/GenBank/DDBJ whole genome shotgun (WGS) entry which is preliminary data.</text>
</comment>
<gene>
    <name evidence="7" type="ORF">ZOSMA_53G00260</name>
</gene>